<dbReference type="RefSeq" id="WP_306857540.1">
    <property type="nucleotide sequence ID" value="NZ_CP132968.1"/>
</dbReference>
<protein>
    <submittedName>
        <fullName evidence="1">Uncharacterized protein</fullName>
    </submittedName>
</protein>
<reference evidence="1" key="1">
    <citation type="submission" date="2023-08" db="EMBL/GenBank/DDBJ databases">
        <title>Complete Genome Sequences of butyrate producing Anaerostipes hadrus strains BA1 and GIF7 isolated from the terminal ileum of a healthy lean male.</title>
        <authorList>
            <person name="Low A."/>
            <person name="Sheludchenko M."/>
            <person name="Cheng H.E."/>
            <person name="Koh X.Q."/>
            <person name="Lee J."/>
        </authorList>
    </citation>
    <scope>NUCLEOTIDE SEQUENCE</scope>
    <source>
        <strain evidence="1">BA1</strain>
    </source>
</reference>
<gene>
    <name evidence="1" type="ORF">RBI15_02950</name>
</gene>
<dbReference type="Proteomes" id="UP001243496">
    <property type="component" value="Chromosome"/>
</dbReference>
<dbReference type="AlphaFoldDB" id="A0AAQ3JJF3"/>
<evidence type="ECO:0000313" key="2">
    <source>
        <dbReference type="Proteomes" id="UP001243496"/>
    </source>
</evidence>
<evidence type="ECO:0000313" key="1">
    <source>
        <dbReference type="EMBL" id="WMD17080.1"/>
    </source>
</evidence>
<proteinExistence type="predicted"/>
<sequence length="606" mass="71801">METLISYKNSYSDFKQSYQVQLEHAKGQLKYGIRYGENYRLPLDEKKVVFYLSNNDQRMECLLKVMEAFVKFNLDQEYTIKVIFGAKLDKNLIPKAFQKYIEHPSDAEAQEDLATAKYLLSGESLPKYFVRKEGQNVIRFFDEFHKEENNRLELAQNKLSWLINSTFVFTEDAKSAEYLSDNPYFMELQGKVEQFSEDIIRSKEEIIDHILNRKIEDVKSDKEHILIFVSAWKDEELEERYLRLITDNMNYDQKDVILVMKRPEDGYKEDIVQHLNEHVRIIYRQGTFPCSAAEYIDVQYLLKNFDSFEDVEKAYGHLNTQVIQRETKRLFGDRSFHDVIYIGAHSALWTILAGCVEAKNRLRIQYTDLVIDDQEAITEAKKRAFSNRMELYQLAFDKIVFPNLRYKEQAIEREYVKAEKACYFEFPTKINLENDKKYENISYLGNQYFIGSRFEYEYGGVRLDLFPIPEEGKLKYITNAEICDESELLEMFTKMQEKDSQLVLYGETAAKIRETAKQFGVEDQLLLIEKERLDLSDQMEKYLDSFDGYLYAGNESSYCPIRAGMELLGKDIFVMEDGIIKKDEKKQFKDERSFEEFRMKKWDDFL</sequence>
<organism evidence="1 2">
    <name type="scientific">Anaerostipes hadrus</name>
    <dbReference type="NCBI Taxonomy" id="649756"/>
    <lineage>
        <taxon>Bacteria</taxon>
        <taxon>Bacillati</taxon>
        <taxon>Bacillota</taxon>
        <taxon>Clostridia</taxon>
        <taxon>Lachnospirales</taxon>
        <taxon>Lachnospiraceae</taxon>
        <taxon>Anaerostipes</taxon>
    </lineage>
</organism>
<name>A0AAQ3JJF3_ANAHA</name>
<dbReference type="GeneID" id="92740329"/>
<accession>A0AAQ3JJF3</accession>
<dbReference type="EMBL" id="CP132968">
    <property type="protein sequence ID" value="WMD17080.1"/>
    <property type="molecule type" value="Genomic_DNA"/>
</dbReference>